<comment type="caution">
    <text evidence="1">The sequence shown here is derived from an EMBL/GenBank/DDBJ whole genome shotgun (WGS) entry which is preliminary data.</text>
</comment>
<dbReference type="EMBL" id="JYNY01000373">
    <property type="protein sequence ID" value="KJJ84268.1"/>
    <property type="molecule type" value="Genomic_DNA"/>
</dbReference>
<dbReference type="AlphaFoldDB" id="A0A0F0CLR9"/>
<proteinExistence type="predicted"/>
<keyword evidence="2" id="KW-1185">Reference proteome</keyword>
<protein>
    <submittedName>
        <fullName evidence="1">Uncharacterized protein</fullName>
    </submittedName>
</protein>
<dbReference type="Proteomes" id="UP000033428">
    <property type="component" value="Unassembled WGS sequence"/>
</dbReference>
<gene>
    <name evidence="1" type="ORF">OMAG_001858</name>
</gene>
<organism evidence="1 2">
    <name type="scientific">Candidatus Omnitrophus magneticus</name>
    <dbReference type="NCBI Taxonomy" id="1609969"/>
    <lineage>
        <taxon>Bacteria</taxon>
        <taxon>Pseudomonadati</taxon>
        <taxon>Candidatus Omnitrophota</taxon>
        <taxon>Candidatus Omnitrophus</taxon>
    </lineage>
</organism>
<name>A0A0F0CLR9_9BACT</name>
<evidence type="ECO:0000313" key="2">
    <source>
        <dbReference type="Proteomes" id="UP000033428"/>
    </source>
</evidence>
<sequence>MYKHQIYRPYCLSRNLFQLFLLQVLFPKFHLLSRLSRIHLRLKICCPSGNFLRMLLVIVKFPNRYR</sequence>
<accession>A0A0F0CLR9</accession>
<reference evidence="1 2" key="1">
    <citation type="submission" date="2015-02" db="EMBL/GenBank/DDBJ databases">
        <title>Single-cell genomics of uncultivated deep-branching MTB reveals a conserved set of magnetosome genes.</title>
        <authorList>
            <person name="Kolinko S."/>
            <person name="Richter M."/>
            <person name="Glockner F.O."/>
            <person name="Brachmann A."/>
            <person name="Schuler D."/>
        </authorList>
    </citation>
    <scope>NUCLEOTIDE SEQUENCE [LARGE SCALE GENOMIC DNA]</scope>
    <source>
        <strain evidence="1">SKK-01</strain>
    </source>
</reference>
<evidence type="ECO:0000313" key="1">
    <source>
        <dbReference type="EMBL" id="KJJ84268.1"/>
    </source>
</evidence>